<evidence type="ECO:0000313" key="8">
    <source>
        <dbReference type="Proteomes" id="UP001151760"/>
    </source>
</evidence>
<feature type="coiled-coil region" evidence="2">
    <location>
        <begin position="151"/>
        <end position="201"/>
    </location>
</feature>
<keyword evidence="1" id="KW-0064">Aspartyl protease</keyword>
<reference evidence="7" key="1">
    <citation type="journal article" date="2022" name="Int. J. Mol. Sci.">
        <title>Draft Genome of Tanacetum Coccineum: Genomic Comparison of Closely Related Tanacetum-Family Plants.</title>
        <authorList>
            <person name="Yamashiro T."/>
            <person name="Shiraishi A."/>
            <person name="Nakayama K."/>
            <person name="Satake H."/>
        </authorList>
    </citation>
    <scope>NUCLEOTIDE SEQUENCE</scope>
</reference>
<feature type="region of interest" description="Disordered" evidence="3">
    <location>
        <begin position="646"/>
        <end position="673"/>
    </location>
</feature>
<evidence type="ECO:0000256" key="1">
    <source>
        <dbReference type="ARBA" id="ARBA00022750"/>
    </source>
</evidence>
<evidence type="ECO:0000259" key="4">
    <source>
        <dbReference type="Pfam" id="PF07727"/>
    </source>
</evidence>
<feature type="compositionally biased region" description="Polar residues" evidence="3">
    <location>
        <begin position="649"/>
        <end position="673"/>
    </location>
</feature>
<sequence>MDDLIRNKNAKLEAFKQEINTLKETLSNNVKEKLNNLKEDFGKRFVTQQELSTEQAFWLKHLYISETPVKLHTPIRVEAPSKLSKEIMHIAMNSVNILHVNKSCVDDCSKCLELESELLKKKDFIKKDVYDNLDNYGENQNGHTFNQLYEINELKAQLQEKDTVIRKLKDRIKSLSGKDSVENVKKNIDEIETINIELEHTLKNELKKIKGKNFVDTAVSKLAVTIALGMFKLNLEPLAPKLLQNKDAHMDYIKHSMDMLTFFGKYNALAKHYVSNAKFESLCPICNKCLFDVNHAMCLIEHVNDVNVRNKAKSKRNKKGKVWKPTGKVFNKIGYSWKPTGKTFTIVGNRCPLNRITSTKIVPPKESSIALVVQIVLWYLDSGCSKHMTGNRSRLINFVSKFLGTVRFGNDHITKIMGYGDYQRGNVTISRVYYVEGLGHNLFSVGQFCDLDLEVAFRKHTCFICDLEGVDLLKGSRGSNLYMLSLEILLSFSPICLVRGLPNLKYLKDHLCSAYAIVLCYPTNDGEDLGKLKPKADIVIFIGYAPAKKAFRIYNKRTRMIIETSHVDFDKLTVMASEHFSLGPRPKLLTPGTISSGLVPNIPSSTPYVQPTKNDWEILFQPMFDEYLNPSPSVDLQVTAVIAPEPAVSTGTPSSTINDQDAPSTSTSQTISETPSHVIPLGVEEADHDIEVAHMDNDPFVKFLIPEPSSEESSTQIVIPNNMHSINQPPEHINRWTKDHPIDNVIGDPSRPVSTRQQLQDEALFCYFDAFLSSVEPKSYKDALTESCWIEAMQEELNEFKCLEVWELVPRLDCVMIITLKWIYKVKLDKLGGVLKNKARLVARGYHQEESIDFEESFALVAGLEAICIFIAFAAHTNMVVYQMDLKTEFLNGILREEVYVSQPDGFVDPENPNHVYKLKTALYGLKQAPRAWYDLLSSFLLSKKFTKGTVNPPLFVKREGNDILLVQIYVDDIIFASTNPDLYDTQLGTSIVGAMCALGIRQSPTEKNLHAVSESLRKAKFHHNAESSPNPLAPRTIKFSYKNLWNASMSLETSEKLAGVKERVIGGTLFTNPDHIIMNPQETQQVPARDEKWVSFDERVKINSTNIRLETIVPQKEETFQVVVDIIKNSTCFKTFTISVDIPEIFMQQFWYTIKKVQGTVSYEFLLANKKCTVNAEVFRKILDICPRVEGLDFTDVLDDDTALIFLIDLGYKGPLYKHTNMFVDHMHQPWRTLAVIINKCLSRKTASNDKLRKSIINILWGMLKELKNL</sequence>
<evidence type="ECO:0000313" key="7">
    <source>
        <dbReference type="EMBL" id="GJS73525.1"/>
    </source>
</evidence>
<dbReference type="Pfam" id="PF07727">
    <property type="entry name" value="RVT_2"/>
    <property type="match status" value="1"/>
</dbReference>
<proteinExistence type="predicted"/>
<dbReference type="SUPFAM" id="SSF56672">
    <property type="entry name" value="DNA/RNA polymerases"/>
    <property type="match status" value="1"/>
</dbReference>
<dbReference type="Pfam" id="PF25597">
    <property type="entry name" value="SH3_retrovirus"/>
    <property type="match status" value="1"/>
</dbReference>
<evidence type="ECO:0000256" key="2">
    <source>
        <dbReference type="SAM" id="Coils"/>
    </source>
</evidence>
<feature type="domain" description="Retrovirus-related Pol polyprotein from transposon TNT 1-94-like beta-barrel" evidence="5">
    <location>
        <begin position="378"/>
        <end position="449"/>
    </location>
</feature>
<keyword evidence="1" id="KW-0645">Protease</keyword>
<reference evidence="7" key="2">
    <citation type="submission" date="2022-01" db="EMBL/GenBank/DDBJ databases">
        <authorList>
            <person name="Yamashiro T."/>
            <person name="Shiraishi A."/>
            <person name="Satake H."/>
            <person name="Nakayama K."/>
        </authorList>
    </citation>
    <scope>NUCLEOTIDE SEQUENCE</scope>
</reference>
<keyword evidence="1" id="KW-0378">Hydrolase</keyword>
<dbReference type="InterPro" id="IPR043502">
    <property type="entry name" value="DNA/RNA_pol_sf"/>
</dbReference>
<accession>A0ABQ4Y966</accession>
<dbReference type="Pfam" id="PF22936">
    <property type="entry name" value="Pol_BBD"/>
    <property type="match status" value="1"/>
</dbReference>
<evidence type="ECO:0000259" key="5">
    <source>
        <dbReference type="Pfam" id="PF22936"/>
    </source>
</evidence>
<feature type="domain" description="Reverse transcriptase Ty1/copia-type" evidence="4">
    <location>
        <begin position="804"/>
        <end position="980"/>
    </location>
</feature>
<comment type="caution">
    <text evidence="7">The sequence shown here is derived from an EMBL/GenBank/DDBJ whole genome shotgun (WGS) entry which is preliminary data.</text>
</comment>
<dbReference type="InterPro" id="IPR054722">
    <property type="entry name" value="PolX-like_BBD"/>
</dbReference>
<feature type="coiled-coil region" evidence="2">
    <location>
        <begin position="5"/>
        <end position="36"/>
    </location>
</feature>
<feature type="domain" description="Retroviral polymerase SH3-like" evidence="6">
    <location>
        <begin position="519"/>
        <end position="572"/>
    </location>
</feature>
<keyword evidence="2" id="KW-0175">Coiled coil</keyword>
<dbReference type="InterPro" id="IPR057670">
    <property type="entry name" value="SH3_retrovirus"/>
</dbReference>
<protein>
    <submittedName>
        <fullName evidence="7">Retrovirus-related pol polyprotein from transposon TNT 1-94</fullName>
    </submittedName>
</protein>
<dbReference type="InterPro" id="IPR013103">
    <property type="entry name" value="RVT_2"/>
</dbReference>
<name>A0ABQ4Y966_9ASTR</name>
<dbReference type="Proteomes" id="UP001151760">
    <property type="component" value="Unassembled WGS sequence"/>
</dbReference>
<dbReference type="EMBL" id="BQNB010010161">
    <property type="protein sequence ID" value="GJS73525.1"/>
    <property type="molecule type" value="Genomic_DNA"/>
</dbReference>
<keyword evidence="8" id="KW-1185">Reference proteome</keyword>
<evidence type="ECO:0000259" key="6">
    <source>
        <dbReference type="Pfam" id="PF25597"/>
    </source>
</evidence>
<organism evidence="7 8">
    <name type="scientific">Tanacetum coccineum</name>
    <dbReference type="NCBI Taxonomy" id="301880"/>
    <lineage>
        <taxon>Eukaryota</taxon>
        <taxon>Viridiplantae</taxon>
        <taxon>Streptophyta</taxon>
        <taxon>Embryophyta</taxon>
        <taxon>Tracheophyta</taxon>
        <taxon>Spermatophyta</taxon>
        <taxon>Magnoliopsida</taxon>
        <taxon>eudicotyledons</taxon>
        <taxon>Gunneridae</taxon>
        <taxon>Pentapetalae</taxon>
        <taxon>asterids</taxon>
        <taxon>campanulids</taxon>
        <taxon>Asterales</taxon>
        <taxon>Asteraceae</taxon>
        <taxon>Asteroideae</taxon>
        <taxon>Anthemideae</taxon>
        <taxon>Anthemidinae</taxon>
        <taxon>Tanacetum</taxon>
    </lineage>
</organism>
<gene>
    <name evidence="7" type="ORF">Tco_0706366</name>
</gene>
<evidence type="ECO:0000256" key="3">
    <source>
        <dbReference type="SAM" id="MobiDB-lite"/>
    </source>
</evidence>